<protein>
    <submittedName>
        <fullName evidence="1">Uncharacterized protein</fullName>
    </submittedName>
</protein>
<organism evidence="1">
    <name type="scientific">Siphoviridae sp. ct5wd11</name>
    <dbReference type="NCBI Taxonomy" id="2827781"/>
    <lineage>
        <taxon>Viruses</taxon>
        <taxon>Duplodnaviria</taxon>
        <taxon>Heunggongvirae</taxon>
        <taxon>Uroviricota</taxon>
        <taxon>Caudoviricetes</taxon>
    </lineage>
</organism>
<sequence>MKELSIKEMLKEMKEYGVTEEILKEKYNYDKNDSDFTEDFKDVSFEEYVKCYYMSDRYIKD</sequence>
<name>A0A8S5SR21_9CAUD</name>
<proteinExistence type="predicted"/>
<dbReference type="EMBL" id="BK032654">
    <property type="protein sequence ID" value="DAF53484.1"/>
    <property type="molecule type" value="Genomic_DNA"/>
</dbReference>
<evidence type="ECO:0000313" key="1">
    <source>
        <dbReference type="EMBL" id="DAF53484.1"/>
    </source>
</evidence>
<reference evidence="1" key="1">
    <citation type="journal article" date="2021" name="Proc. Natl. Acad. Sci. U.S.A.">
        <title>A Catalog of Tens of Thousands of Viruses from Human Metagenomes Reveals Hidden Associations with Chronic Diseases.</title>
        <authorList>
            <person name="Tisza M.J."/>
            <person name="Buck C.B."/>
        </authorList>
    </citation>
    <scope>NUCLEOTIDE SEQUENCE</scope>
    <source>
        <strain evidence="1">Ct5wd11</strain>
    </source>
</reference>
<accession>A0A8S5SR21</accession>